<sequence>MFHSQQGIKVHALICEKFIFGFRALQDKPPLVLEI</sequence>
<name>A0A2P2QF21_RHIMU</name>
<protein>
    <submittedName>
        <fullName evidence="1">Uncharacterized protein</fullName>
    </submittedName>
</protein>
<dbReference type="EMBL" id="GGEC01085156">
    <property type="protein sequence ID" value="MBX65640.1"/>
    <property type="molecule type" value="Transcribed_RNA"/>
</dbReference>
<dbReference type="AlphaFoldDB" id="A0A2P2QF21"/>
<accession>A0A2P2QF21</accession>
<proteinExistence type="predicted"/>
<organism evidence="1">
    <name type="scientific">Rhizophora mucronata</name>
    <name type="common">Asiatic mangrove</name>
    <dbReference type="NCBI Taxonomy" id="61149"/>
    <lineage>
        <taxon>Eukaryota</taxon>
        <taxon>Viridiplantae</taxon>
        <taxon>Streptophyta</taxon>
        <taxon>Embryophyta</taxon>
        <taxon>Tracheophyta</taxon>
        <taxon>Spermatophyta</taxon>
        <taxon>Magnoliopsida</taxon>
        <taxon>eudicotyledons</taxon>
        <taxon>Gunneridae</taxon>
        <taxon>Pentapetalae</taxon>
        <taxon>rosids</taxon>
        <taxon>fabids</taxon>
        <taxon>Malpighiales</taxon>
        <taxon>Rhizophoraceae</taxon>
        <taxon>Rhizophora</taxon>
    </lineage>
</organism>
<evidence type="ECO:0000313" key="1">
    <source>
        <dbReference type="EMBL" id="MBX65640.1"/>
    </source>
</evidence>
<reference evidence="1" key="1">
    <citation type="submission" date="2018-02" db="EMBL/GenBank/DDBJ databases">
        <title>Rhizophora mucronata_Transcriptome.</title>
        <authorList>
            <person name="Meera S.P."/>
            <person name="Sreeshan A."/>
            <person name="Augustine A."/>
        </authorList>
    </citation>
    <scope>NUCLEOTIDE SEQUENCE</scope>
    <source>
        <tissue evidence="1">Leaf</tissue>
    </source>
</reference>